<dbReference type="Gene3D" id="3.40.50.720">
    <property type="entry name" value="NAD(P)-binding Rossmann-like Domain"/>
    <property type="match status" value="1"/>
</dbReference>
<dbReference type="InterPro" id="IPR051317">
    <property type="entry name" value="Gfo/Idh/MocA_oxidoreduct"/>
</dbReference>
<dbReference type="RefSeq" id="WP_185763892.1">
    <property type="nucleotide sequence ID" value="NZ_RIBP01000001.1"/>
</dbReference>
<dbReference type="SUPFAM" id="SSF55347">
    <property type="entry name" value="Glyceraldehyde-3-phosphate dehydrogenase-like, C-terminal domain"/>
    <property type="match status" value="1"/>
</dbReference>
<evidence type="ECO:0000313" key="3">
    <source>
        <dbReference type="EMBL" id="TRZ40506.1"/>
    </source>
</evidence>
<protein>
    <submittedName>
        <fullName evidence="3">Gfo/Idh/MocA family oxidoreductase</fullName>
    </submittedName>
</protein>
<evidence type="ECO:0000259" key="2">
    <source>
        <dbReference type="Pfam" id="PF22725"/>
    </source>
</evidence>
<sequence>MESLRGIIIGSGHFAQIQMDAWAHVKGGEIVAIVSKDVEGANKLAMEHQIPFSGADTDIYSLIEKLNPDFLDICTPPATHFQYAKIAADYGIPVLCQKPVAPSQEESEQLVSYCRDKGVPIMINENWRWQGWYREIRRIIDSGQLGRLFRVYFSMRPGDGFGQSPYPMQPYFKDMEKFLLYETGVHWVDTFRYLFGEIERVYCQTNTWNPLIKGEDAAIVLFNFVNGMTGIYDANRVVYTEEVRPPTYGWMNVEGEFGNLRLAEDGRIFITLRGATEQEHVYEIPEGWKGGSVISTHQHFIDGLLSGDRDYFETEGEKYMISQRIVYACYQSAKEQRVVSCLGGTYEAMARNARN</sequence>
<dbReference type="InterPro" id="IPR055170">
    <property type="entry name" value="GFO_IDH_MocA-like_dom"/>
</dbReference>
<dbReference type="EMBL" id="RIBP01000001">
    <property type="protein sequence ID" value="TRZ40506.1"/>
    <property type="molecule type" value="Genomic_DNA"/>
</dbReference>
<dbReference type="PANTHER" id="PTHR43708:SF8">
    <property type="entry name" value="OXIDOREDUCTASE"/>
    <property type="match status" value="1"/>
</dbReference>
<evidence type="ECO:0000313" key="4">
    <source>
        <dbReference type="Proteomes" id="UP000319837"/>
    </source>
</evidence>
<dbReference type="InterPro" id="IPR000683">
    <property type="entry name" value="Gfo/Idh/MocA-like_OxRdtase_N"/>
</dbReference>
<organism evidence="3 4">
    <name type="scientific">Niallia circulans</name>
    <name type="common">Bacillus circulans</name>
    <dbReference type="NCBI Taxonomy" id="1397"/>
    <lineage>
        <taxon>Bacteria</taxon>
        <taxon>Bacillati</taxon>
        <taxon>Bacillota</taxon>
        <taxon>Bacilli</taxon>
        <taxon>Bacillales</taxon>
        <taxon>Bacillaceae</taxon>
        <taxon>Niallia</taxon>
    </lineage>
</organism>
<dbReference type="AlphaFoldDB" id="A0A553SU50"/>
<accession>A0A553SU50</accession>
<comment type="caution">
    <text evidence="3">The sequence shown here is derived from an EMBL/GenBank/DDBJ whole genome shotgun (WGS) entry which is preliminary data.</text>
</comment>
<dbReference type="Pfam" id="PF01408">
    <property type="entry name" value="GFO_IDH_MocA"/>
    <property type="match status" value="1"/>
</dbReference>
<dbReference type="SUPFAM" id="SSF51735">
    <property type="entry name" value="NAD(P)-binding Rossmann-fold domains"/>
    <property type="match status" value="1"/>
</dbReference>
<gene>
    <name evidence="3" type="ORF">CEQ21_06270</name>
</gene>
<dbReference type="PANTHER" id="PTHR43708">
    <property type="entry name" value="CONSERVED EXPRESSED OXIDOREDUCTASE (EUROFUNG)"/>
    <property type="match status" value="1"/>
</dbReference>
<dbReference type="InterPro" id="IPR036291">
    <property type="entry name" value="NAD(P)-bd_dom_sf"/>
</dbReference>
<feature type="domain" description="Gfo/Idh/MocA-like oxidoreductase N-terminal" evidence="1">
    <location>
        <begin position="7"/>
        <end position="124"/>
    </location>
</feature>
<evidence type="ECO:0000259" key="1">
    <source>
        <dbReference type="Pfam" id="PF01408"/>
    </source>
</evidence>
<dbReference type="Gene3D" id="3.30.360.10">
    <property type="entry name" value="Dihydrodipicolinate Reductase, domain 2"/>
    <property type="match status" value="1"/>
</dbReference>
<proteinExistence type="predicted"/>
<dbReference type="GO" id="GO:0000166">
    <property type="term" value="F:nucleotide binding"/>
    <property type="evidence" value="ECO:0007669"/>
    <property type="project" value="InterPro"/>
</dbReference>
<feature type="domain" description="GFO/IDH/MocA-like oxidoreductase" evidence="2">
    <location>
        <begin position="133"/>
        <end position="258"/>
    </location>
</feature>
<reference evidence="4" key="1">
    <citation type="submission" date="2018-10" db="EMBL/GenBank/DDBJ databases">
        <title>FDA dAtabase for Regulatory Grade micrObial Sequences (FDA-ARGOS): Supporting development and validation of Infectious Disease Dx tests.</title>
        <authorList>
            <person name="Minogue T."/>
            <person name="Wolcott M."/>
            <person name="Wasieloski L."/>
            <person name="Aguilar W."/>
            <person name="Moore D."/>
            <person name="Tallon L."/>
            <person name="Sadzewicz L."/>
            <person name="Sengamalay N."/>
            <person name="Ott S."/>
            <person name="Godinez A."/>
            <person name="Nagaraj S."/>
            <person name="Vavikolanu K."/>
            <person name="Vyas G."/>
            <person name="Nadendla S."/>
            <person name="George J."/>
            <person name="Sichtig H."/>
        </authorList>
    </citation>
    <scope>NUCLEOTIDE SEQUENCE [LARGE SCALE GENOMIC DNA]</scope>
    <source>
        <strain evidence="4">FDAARGOS_343</strain>
    </source>
</reference>
<name>A0A553SU50_NIACI</name>
<dbReference type="Pfam" id="PF22725">
    <property type="entry name" value="GFO_IDH_MocA_C3"/>
    <property type="match status" value="1"/>
</dbReference>
<dbReference type="Proteomes" id="UP000319837">
    <property type="component" value="Unassembled WGS sequence"/>
</dbReference>